<evidence type="ECO:0000313" key="4">
    <source>
        <dbReference type="Proteomes" id="UP000005307"/>
    </source>
</evidence>
<dbReference type="PANTHER" id="PTHR34475:SF1">
    <property type="entry name" value="CYTOSKELETON PROTEIN RODZ"/>
    <property type="match status" value="1"/>
</dbReference>
<dbReference type="OrthoDB" id="9790252at2"/>
<dbReference type="RefSeq" id="WP_015500442.1">
    <property type="nucleotide sequence ID" value="NC_020911.1"/>
</dbReference>
<sequence length="408" mass="42903">MIRKGFRRSKDEQVVKAAGFDAFDLRLGDLMRGERATMGKSLLDVQRELKIKAAYIAAIENADPTAFDTPGFIAGYVRSYARYLNMDPDWAFDTFCTESGFATAHGMSEQASGAKSTRQAPFDKDIFASPAMPFIPAGDAMFAAVEPRAVGSFAVLIALICGLGYGGYTVLQEVQKVQLAPVENTPTVVASIDPLAGGGLPANDAGVNVVAGFDAPSTESLDRLYRPQALDAPVLVPRDGPIASLSPYANGRFAPTIGERPGLMGQDGLLSEVGAMTLAGVAPNIQVTENPPPGVQLVAVRDAWVRVRAADGTVIYEATMVAGDTFNVPQTIEPATLRIGESGAVYFLVNGAHYGPVGPSGQVTSNLALSVDNLTTSFAVADLTADSDLADVVRVAELQVLTPTQNTD</sequence>
<dbReference type="Pfam" id="PF13413">
    <property type="entry name" value="HTH_25"/>
    <property type="match status" value="1"/>
</dbReference>
<dbReference type="EMBL" id="CP003740">
    <property type="protein sequence ID" value="AGI68446.1"/>
    <property type="molecule type" value="Genomic_DNA"/>
</dbReference>
<dbReference type="Proteomes" id="UP000005307">
    <property type="component" value="Chromosome"/>
</dbReference>
<dbReference type="KEGG" id="oat:OAN307_c28790"/>
<dbReference type="AlphaFoldDB" id="M9RDI5"/>
<dbReference type="GO" id="GO:0003677">
    <property type="term" value="F:DNA binding"/>
    <property type="evidence" value="ECO:0007669"/>
    <property type="project" value="InterPro"/>
</dbReference>
<evidence type="ECO:0000259" key="2">
    <source>
        <dbReference type="Pfam" id="PF13464"/>
    </source>
</evidence>
<dbReference type="InterPro" id="IPR050400">
    <property type="entry name" value="Bact_Cytoskel_RodZ"/>
</dbReference>
<keyword evidence="1" id="KW-0472">Membrane</keyword>
<organism evidence="3 4">
    <name type="scientific">Octadecabacter antarcticus 307</name>
    <dbReference type="NCBI Taxonomy" id="391626"/>
    <lineage>
        <taxon>Bacteria</taxon>
        <taxon>Pseudomonadati</taxon>
        <taxon>Pseudomonadota</taxon>
        <taxon>Alphaproteobacteria</taxon>
        <taxon>Rhodobacterales</taxon>
        <taxon>Roseobacteraceae</taxon>
        <taxon>Octadecabacter</taxon>
    </lineage>
</organism>
<keyword evidence="1" id="KW-0812">Transmembrane</keyword>
<reference evidence="3 4" key="1">
    <citation type="journal article" date="2013" name="PLoS ONE">
        <title>Poles Apart: Arctic and Antarctic Octadecabacter strains Share High Genome Plasticity and a New Type of Xanthorhodopsin.</title>
        <authorList>
            <person name="Vollmers J."/>
            <person name="Voget S."/>
            <person name="Dietrich S."/>
            <person name="Gollnow K."/>
            <person name="Smits M."/>
            <person name="Meyer K."/>
            <person name="Brinkhoff T."/>
            <person name="Simon M."/>
            <person name="Daniel R."/>
        </authorList>
    </citation>
    <scope>NUCLEOTIDE SEQUENCE [LARGE SCALE GENOMIC DNA]</scope>
    <source>
        <strain evidence="3 4">307</strain>
    </source>
</reference>
<dbReference type="STRING" id="391626.OAN307_c28790"/>
<dbReference type="InterPro" id="IPR025194">
    <property type="entry name" value="RodZ-like_C"/>
</dbReference>
<accession>M9RDI5</accession>
<evidence type="ECO:0000313" key="3">
    <source>
        <dbReference type="EMBL" id="AGI68446.1"/>
    </source>
</evidence>
<dbReference type="HOGENOM" id="CLU_036893_0_0_5"/>
<gene>
    <name evidence="3" type="ORF">OAN307_c28790</name>
</gene>
<protein>
    <recommendedName>
        <fullName evidence="2">Cytoskeleton protein RodZ-like C-terminal domain-containing protein</fullName>
    </recommendedName>
</protein>
<dbReference type="Gene3D" id="1.10.260.40">
    <property type="entry name" value="lambda repressor-like DNA-binding domains"/>
    <property type="match status" value="1"/>
</dbReference>
<keyword evidence="1" id="KW-1133">Transmembrane helix</keyword>
<keyword evidence="4" id="KW-1185">Reference proteome</keyword>
<dbReference type="eggNOG" id="COG1426">
    <property type="taxonomic scope" value="Bacteria"/>
</dbReference>
<feature type="domain" description="Cytoskeleton protein RodZ-like C-terminal" evidence="2">
    <location>
        <begin position="296"/>
        <end position="363"/>
    </location>
</feature>
<feature type="transmembrane region" description="Helical" evidence="1">
    <location>
        <begin position="149"/>
        <end position="168"/>
    </location>
</feature>
<proteinExistence type="predicted"/>
<name>M9RDI5_9RHOB</name>
<dbReference type="InterPro" id="IPR010982">
    <property type="entry name" value="Lambda_DNA-bd_dom_sf"/>
</dbReference>
<evidence type="ECO:0000256" key="1">
    <source>
        <dbReference type="SAM" id="Phobius"/>
    </source>
</evidence>
<dbReference type="PANTHER" id="PTHR34475">
    <property type="match status" value="1"/>
</dbReference>
<dbReference type="Pfam" id="PF13464">
    <property type="entry name" value="RodZ_C"/>
    <property type="match status" value="1"/>
</dbReference>